<dbReference type="Gene3D" id="3.90.25.10">
    <property type="entry name" value="UDP-galactose 4-epimerase, domain 1"/>
    <property type="match status" value="1"/>
</dbReference>
<dbReference type="RefSeq" id="WP_161422214.1">
    <property type="nucleotide sequence ID" value="NZ_JARWMY010000002.1"/>
</dbReference>
<accession>A0A7X4VWM4</accession>
<sequence>MAIQVTGRSQSRCEGGLAAFWIDAGRAERELGWRSHCGLETMMADTWLWQHQRSEGYWAGLSVNHQVG</sequence>
<proteinExistence type="predicted"/>
<dbReference type="InterPro" id="IPR036291">
    <property type="entry name" value="NAD(P)-bd_dom_sf"/>
</dbReference>
<gene>
    <name evidence="1" type="ORF">GRB80_00870</name>
</gene>
<dbReference type="SUPFAM" id="SSF51735">
    <property type="entry name" value="NAD(P)-binding Rossmann-fold domains"/>
    <property type="match status" value="1"/>
</dbReference>
<comment type="caution">
    <text evidence="1">The sequence shown here is derived from an EMBL/GenBank/DDBJ whole genome shotgun (WGS) entry which is preliminary data.</text>
</comment>
<reference evidence="1 2" key="1">
    <citation type="submission" date="2019-12" db="EMBL/GenBank/DDBJ databases">
        <title>Draft genome sequencing of Halomonas icarensis D1-1.</title>
        <authorList>
            <person name="Pandiyan K."/>
            <person name="Kushwaha P."/>
            <person name="Gowdham M."/>
            <person name="Chakdar H."/>
            <person name="Singh A."/>
            <person name="Kumar M."/>
            <person name="Saxena A.K."/>
        </authorList>
    </citation>
    <scope>NUCLEOTIDE SEQUENCE [LARGE SCALE GENOMIC DNA]</scope>
    <source>
        <strain evidence="1 2">D1-1</strain>
    </source>
</reference>
<dbReference type="AlphaFoldDB" id="A0A7X4VWM4"/>
<organism evidence="1 2">
    <name type="scientific">Halomonas icarae</name>
    <dbReference type="NCBI Taxonomy" id="2691040"/>
    <lineage>
        <taxon>Bacteria</taxon>
        <taxon>Pseudomonadati</taxon>
        <taxon>Pseudomonadota</taxon>
        <taxon>Gammaproteobacteria</taxon>
        <taxon>Oceanospirillales</taxon>
        <taxon>Halomonadaceae</taxon>
        <taxon>Halomonas</taxon>
    </lineage>
</organism>
<evidence type="ECO:0000313" key="1">
    <source>
        <dbReference type="EMBL" id="NAW11390.1"/>
    </source>
</evidence>
<dbReference type="EMBL" id="WUTS01000001">
    <property type="protein sequence ID" value="NAW11390.1"/>
    <property type="molecule type" value="Genomic_DNA"/>
</dbReference>
<keyword evidence="2" id="KW-1185">Reference proteome</keyword>
<dbReference type="Proteomes" id="UP000448235">
    <property type="component" value="Unassembled WGS sequence"/>
</dbReference>
<protein>
    <recommendedName>
        <fullName evidence="3">UDP-glucose 4-epimerase</fullName>
    </recommendedName>
</protein>
<evidence type="ECO:0008006" key="3">
    <source>
        <dbReference type="Google" id="ProtNLM"/>
    </source>
</evidence>
<name>A0A7X4VWM4_9GAMM</name>
<evidence type="ECO:0000313" key="2">
    <source>
        <dbReference type="Proteomes" id="UP000448235"/>
    </source>
</evidence>